<sequence>MLEDESDPSDPEFVCSDVEETDSSESDSDSSGDEELEQRLELEIEDSVAHFTDEHPMRHNACLESDEDSEEEVEVVANRREHIRRRRDGNLHLGQVFYSGLAFKEAVLDYTLKTGRNSKKNRYDKTKCGYEYGMEGCKW</sequence>
<feature type="compositionally biased region" description="Acidic residues" evidence="1">
    <location>
        <begin position="1"/>
        <end position="10"/>
    </location>
</feature>
<protein>
    <recommendedName>
        <fullName evidence="4">Transposase MuDR plant domain-containing protein</fullName>
    </recommendedName>
</protein>
<reference evidence="2 3" key="1">
    <citation type="submission" date="2024-04" db="EMBL/GenBank/DDBJ databases">
        <title>Genome assembly C_amara_ONT_v2.</title>
        <authorList>
            <person name="Yant L."/>
            <person name="Moore C."/>
            <person name="Slenker M."/>
        </authorList>
    </citation>
    <scope>NUCLEOTIDE SEQUENCE [LARGE SCALE GENOMIC DNA]</scope>
    <source>
        <tissue evidence="2">Leaf</tissue>
    </source>
</reference>
<dbReference type="Proteomes" id="UP001558713">
    <property type="component" value="Unassembled WGS sequence"/>
</dbReference>
<evidence type="ECO:0008006" key="4">
    <source>
        <dbReference type="Google" id="ProtNLM"/>
    </source>
</evidence>
<organism evidence="2 3">
    <name type="scientific">Cardamine amara subsp. amara</name>
    <dbReference type="NCBI Taxonomy" id="228776"/>
    <lineage>
        <taxon>Eukaryota</taxon>
        <taxon>Viridiplantae</taxon>
        <taxon>Streptophyta</taxon>
        <taxon>Embryophyta</taxon>
        <taxon>Tracheophyta</taxon>
        <taxon>Spermatophyta</taxon>
        <taxon>Magnoliopsida</taxon>
        <taxon>eudicotyledons</taxon>
        <taxon>Gunneridae</taxon>
        <taxon>Pentapetalae</taxon>
        <taxon>rosids</taxon>
        <taxon>malvids</taxon>
        <taxon>Brassicales</taxon>
        <taxon>Brassicaceae</taxon>
        <taxon>Cardamineae</taxon>
        <taxon>Cardamine</taxon>
    </lineage>
</organism>
<accession>A0ABD1ASK8</accession>
<feature type="compositionally biased region" description="Acidic residues" evidence="1">
    <location>
        <begin position="17"/>
        <end position="36"/>
    </location>
</feature>
<keyword evidence="3" id="KW-1185">Reference proteome</keyword>
<gene>
    <name evidence="2" type="ORF">V5N11_004897</name>
</gene>
<dbReference type="AlphaFoldDB" id="A0ABD1ASK8"/>
<name>A0ABD1ASK8_CARAN</name>
<evidence type="ECO:0000256" key="1">
    <source>
        <dbReference type="SAM" id="MobiDB-lite"/>
    </source>
</evidence>
<evidence type="ECO:0000313" key="3">
    <source>
        <dbReference type="Proteomes" id="UP001558713"/>
    </source>
</evidence>
<comment type="caution">
    <text evidence="2">The sequence shown here is derived from an EMBL/GenBank/DDBJ whole genome shotgun (WGS) entry which is preliminary data.</text>
</comment>
<feature type="region of interest" description="Disordered" evidence="1">
    <location>
        <begin position="1"/>
        <end position="37"/>
    </location>
</feature>
<proteinExistence type="predicted"/>
<evidence type="ECO:0000313" key="2">
    <source>
        <dbReference type="EMBL" id="KAL1209743.1"/>
    </source>
</evidence>
<dbReference type="EMBL" id="JBANAX010000408">
    <property type="protein sequence ID" value="KAL1209743.1"/>
    <property type="molecule type" value="Genomic_DNA"/>
</dbReference>